<evidence type="ECO:0008006" key="4">
    <source>
        <dbReference type="Google" id="ProtNLM"/>
    </source>
</evidence>
<evidence type="ECO:0000313" key="2">
    <source>
        <dbReference type="EMBL" id="ELS56629.1"/>
    </source>
</evidence>
<dbReference type="RefSeq" id="WP_003997730.1">
    <property type="nucleotide sequence ID" value="NZ_AMLP01000078.1"/>
</dbReference>
<accession>L8PK60</accession>
<feature type="transmembrane region" description="Helical" evidence="1">
    <location>
        <begin position="67"/>
        <end position="91"/>
    </location>
</feature>
<evidence type="ECO:0000256" key="1">
    <source>
        <dbReference type="SAM" id="Phobius"/>
    </source>
</evidence>
<organism evidence="2 3">
    <name type="scientific">Streptomyces viridochromogenes Tue57</name>
    <dbReference type="NCBI Taxonomy" id="1160705"/>
    <lineage>
        <taxon>Bacteria</taxon>
        <taxon>Bacillati</taxon>
        <taxon>Actinomycetota</taxon>
        <taxon>Actinomycetes</taxon>
        <taxon>Kitasatosporales</taxon>
        <taxon>Streptomycetaceae</taxon>
        <taxon>Streptomyces</taxon>
    </lineage>
</organism>
<dbReference type="AlphaFoldDB" id="L8PK60"/>
<dbReference type="Proteomes" id="UP000011205">
    <property type="component" value="Unassembled WGS sequence"/>
</dbReference>
<name>L8PK60_STRVR</name>
<dbReference type="PATRIC" id="fig|1160705.3.peg.2370"/>
<dbReference type="EMBL" id="AMLP01000078">
    <property type="protein sequence ID" value="ELS56629.1"/>
    <property type="molecule type" value="Genomic_DNA"/>
</dbReference>
<protein>
    <recommendedName>
        <fullName evidence="4">Integral membrane protein</fullName>
    </recommendedName>
</protein>
<gene>
    <name evidence="2" type="ORF">STVIR_2390</name>
</gene>
<proteinExistence type="predicted"/>
<keyword evidence="1" id="KW-0472">Membrane</keyword>
<comment type="caution">
    <text evidence="2">The sequence shown here is derived from an EMBL/GenBank/DDBJ whole genome shotgun (WGS) entry which is preliminary data.</text>
</comment>
<feature type="transmembrane region" description="Helical" evidence="1">
    <location>
        <begin position="6"/>
        <end position="23"/>
    </location>
</feature>
<evidence type="ECO:0000313" key="3">
    <source>
        <dbReference type="Proteomes" id="UP000011205"/>
    </source>
</evidence>
<reference evidence="2 3" key="1">
    <citation type="journal article" date="2013" name="Genome Announc.">
        <title>Draft Genome Sequence of Streptomyces viridochromogenes Strain Tu57, Producer of Avilamycin.</title>
        <authorList>
            <person name="Gruning B.A."/>
            <person name="Erxleben A."/>
            <person name="Hahnlein A."/>
            <person name="Gunther S."/>
        </authorList>
    </citation>
    <scope>NUCLEOTIDE SEQUENCE [LARGE SCALE GENOMIC DNA]</scope>
    <source>
        <strain evidence="2 3">Tue57</strain>
    </source>
</reference>
<keyword evidence="1" id="KW-0812">Transmembrane</keyword>
<keyword evidence="1" id="KW-1133">Transmembrane helix</keyword>
<sequence>MIWHWTGLAVFSLTLLPAGLALLTGRIPHRLHARLAPARPRGWALLCLWAAAPLNTIPRLADASPSITLAATAMAGTAALTGCALTAAAALRTSKVAR</sequence>